<evidence type="ECO:0000313" key="2">
    <source>
        <dbReference type="EMBL" id="NNH73758.1"/>
    </source>
</evidence>
<protein>
    <submittedName>
        <fullName evidence="2">Uncharacterized protein</fullName>
    </submittedName>
</protein>
<feature type="transmembrane region" description="Helical" evidence="1">
    <location>
        <begin position="6"/>
        <end position="24"/>
    </location>
</feature>
<feature type="transmembrane region" description="Helical" evidence="1">
    <location>
        <begin position="60"/>
        <end position="80"/>
    </location>
</feature>
<keyword evidence="1" id="KW-0472">Membrane</keyword>
<accession>A0A849C7P2</accession>
<dbReference type="Proteomes" id="UP000586827">
    <property type="component" value="Unassembled WGS sequence"/>
</dbReference>
<dbReference type="AlphaFoldDB" id="A0A849C7P2"/>
<keyword evidence="3" id="KW-1185">Reference proteome</keyword>
<comment type="caution">
    <text evidence="2">The sequence shown here is derived from an EMBL/GenBank/DDBJ whole genome shotgun (WGS) entry which is preliminary data.</text>
</comment>
<dbReference type="RefSeq" id="WP_067521942.1">
    <property type="nucleotide sequence ID" value="NZ_JABELX010000011.1"/>
</dbReference>
<evidence type="ECO:0000313" key="3">
    <source>
        <dbReference type="Proteomes" id="UP000586827"/>
    </source>
</evidence>
<sequence length="85" mass="8657">MINMEIFAALTAVIALGVGVFSALDAERGHPRRATATLTTALAVGAAALCVLAPPDIRAGIIVGTLVILATQLAPTSSPYRISRS</sequence>
<proteinExistence type="predicted"/>
<organism evidence="2 3">
    <name type="scientific">Nocardia uniformis</name>
    <dbReference type="NCBI Taxonomy" id="53432"/>
    <lineage>
        <taxon>Bacteria</taxon>
        <taxon>Bacillati</taxon>
        <taxon>Actinomycetota</taxon>
        <taxon>Actinomycetes</taxon>
        <taxon>Mycobacteriales</taxon>
        <taxon>Nocardiaceae</taxon>
        <taxon>Nocardia</taxon>
    </lineage>
</organism>
<gene>
    <name evidence="2" type="ORF">HLB23_28550</name>
</gene>
<feature type="transmembrane region" description="Helical" evidence="1">
    <location>
        <begin position="36"/>
        <end position="54"/>
    </location>
</feature>
<evidence type="ECO:0000256" key="1">
    <source>
        <dbReference type="SAM" id="Phobius"/>
    </source>
</evidence>
<reference evidence="2 3" key="1">
    <citation type="submission" date="2020-05" db="EMBL/GenBank/DDBJ databases">
        <title>MicrobeNet Type strains.</title>
        <authorList>
            <person name="Nicholson A.C."/>
        </authorList>
    </citation>
    <scope>NUCLEOTIDE SEQUENCE [LARGE SCALE GENOMIC DNA]</scope>
    <source>
        <strain evidence="2 3">JCM 3224</strain>
    </source>
</reference>
<keyword evidence="1" id="KW-0812">Transmembrane</keyword>
<name>A0A849C7P2_9NOCA</name>
<keyword evidence="1" id="KW-1133">Transmembrane helix</keyword>
<dbReference type="EMBL" id="JABELX010000011">
    <property type="protein sequence ID" value="NNH73758.1"/>
    <property type="molecule type" value="Genomic_DNA"/>
</dbReference>